<dbReference type="Pfam" id="PF06080">
    <property type="entry name" value="DUF938"/>
    <property type="match status" value="1"/>
</dbReference>
<dbReference type="STRING" id="299255.SAMN02745129_1535"/>
<organism evidence="1 2">
    <name type="scientific">Ferrimonas marina</name>
    <dbReference type="NCBI Taxonomy" id="299255"/>
    <lineage>
        <taxon>Bacteria</taxon>
        <taxon>Pseudomonadati</taxon>
        <taxon>Pseudomonadota</taxon>
        <taxon>Gammaproteobacteria</taxon>
        <taxon>Alteromonadales</taxon>
        <taxon>Ferrimonadaceae</taxon>
        <taxon>Ferrimonas</taxon>
    </lineage>
</organism>
<name>A0A1M5R954_9GAMM</name>
<dbReference type="SUPFAM" id="SSF53335">
    <property type="entry name" value="S-adenosyl-L-methionine-dependent methyltransferases"/>
    <property type="match status" value="1"/>
</dbReference>
<evidence type="ECO:0000313" key="2">
    <source>
        <dbReference type="Proteomes" id="UP000184268"/>
    </source>
</evidence>
<dbReference type="AlphaFoldDB" id="A0A1M5R954"/>
<dbReference type="OrthoDB" id="5563826at2"/>
<dbReference type="InterPro" id="IPR010342">
    <property type="entry name" value="DUF938"/>
</dbReference>
<dbReference type="PANTHER" id="PTHR20974:SF0">
    <property type="entry name" value="UPF0585 PROTEIN CG18661"/>
    <property type="match status" value="1"/>
</dbReference>
<evidence type="ECO:0008006" key="3">
    <source>
        <dbReference type="Google" id="ProtNLM"/>
    </source>
</evidence>
<dbReference type="PANTHER" id="PTHR20974">
    <property type="entry name" value="UPF0585 PROTEIN CG18661"/>
    <property type="match status" value="1"/>
</dbReference>
<dbReference type="InterPro" id="IPR029063">
    <property type="entry name" value="SAM-dependent_MTases_sf"/>
</dbReference>
<accession>A0A1M5R954</accession>
<gene>
    <name evidence="1" type="ORF">SAMN02745129_1535</name>
</gene>
<dbReference type="RefSeq" id="WP_067657612.1">
    <property type="nucleotide sequence ID" value="NZ_FQXG01000002.1"/>
</dbReference>
<proteinExistence type="predicted"/>
<sequence length="197" mass="21969">MTLPFSQACENNRAAIAEVLVPAFADCSRVLELGAGTGQHSVYLAPKMPWLTWQATDLPERLSDISLWHQAHPSANLAPPQAVDVAQPEWSLMPADGVFSANTCHIMPWAVVELMFAHLPRYLSEQATLCLYGPFNDDGRFTAESNAQFDLWLKQRDPSMGIRDWQAVDRLAQQAGLSMQARHPMPANNQILCWQRG</sequence>
<dbReference type="Proteomes" id="UP000184268">
    <property type="component" value="Unassembled WGS sequence"/>
</dbReference>
<protein>
    <recommendedName>
        <fullName evidence="3">Methylase</fullName>
    </recommendedName>
</protein>
<evidence type="ECO:0000313" key="1">
    <source>
        <dbReference type="EMBL" id="SHH22897.1"/>
    </source>
</evidence>
<keyword evidence="2" id="KW-1185">Reference proteome</keyword>
<reference evidence="1 2" key="1">
    <citation type="submission" date="2016-11" db="EMBL/GenBank/DDBJ databases">
        <authorList>
            <person name="Jaros S."/>
            <person name="Januszkiewicz K."/>
            <person name="Wedrychowicz H."/>
        </authorList>
    </citation>
    <scope>NUCLEOTIDE SEQUENCE [LARGE SCALE GENOMIC DNA]</scope>
    <source>
        <strain evidence="1 2">DSM 16917</strain>
    </source>
</reference>
<dbReference type="EMBL" id="FQXG01000002">
    <property type="protein sequence ID" value="SHH22897.1"/>
    <property type="molecule type" value="Genomic_DNA"/>
</dbReference>
<dbReference type="Gene3D" id="3.40.50.150">
    <property type="entry name" value="Vaccinia Virus protein VP39"/>
    <property type="match status" value="1"/>
</dbReference>